<dbReference type="EMBL" id="JBIXKD010000014">
    <property type="protein sequence ID" value="MFJ5322371.1"/>
    <property type="molecule type" value="Genomic_DNA"/>
</dbReference>
<dbReference type="EMBL" id="CP046377">
    <property type="protein sequence ID" value="QHQ24683.1"/>
    <property type="molecule type" value="Genomic_DNA"/>
</dbReference>
<dbReference type="Proteomes" id="UP000464054">
    <property type="component" value="Chromosome"/>
</dbReference>
<reference evidence="1 4" key="3">
    <citation type="submission" date="2024-10" db="EMBL/GenBank/DDBJ databases">
        <authorList>
            <person name="Lu C.-H."/>
        </authorList>
    </citation>
    <scope>NUCLEOTIDE SEQUENCE [LARGE SCALE GENOMIC DNA]</scope>
    <source>
        <strain evidence="1 4">22QBSP01-2</strain>
    </source>
</reference>
<protein>
    <submittedName>
        <fullName evidence="2">Uncharacterized protein</fullName>
    </submittedName>
</protein>
<sequence length="283" mass="31927">MLNEVSNSKTNAPISLCQDSQLVSTEGGRIVNKLDYISNLPIEIKEKIAFKLNVTDYNNLRNSSELMKTSLKSIGFICNKLNGKECIGDLRDLYSSIFRKQIDELIKNDMSDDLSLAIQGLEMSEGVYPFELKTQCYKNNKKYGDLLMRFKMKVSGNNCNNKPGMRLLRKDSGEVGVELLSLEFKTFDINKDILDVIFKSFDTMFKEISTSDRLFVAASAYTLMKGLIDKTQEMKGLIDKTPNNIEIADVSACKSKYPELIVMGRITVDYFAESVSALRTTSK</sequence>
<evidence type="ECO:0000313" key="1">
    <source>
        <dbReference type="EMBL" id="MFJ5322371.1"/>
    </source>
</evidence>
<dbReference type="AlphaFoldDB" id="A0AAP9IJG5"/>
<evidence type="ECO:0000313" key="2">
    <source>
        <dbReference type="EMBL" id="QHQ24683.1"/>
    </source>
</evidence>
<evidence type="ECO:0000313" key="3">
    <source>
        <dbReference type="Proteomes" id="UP000464054"/>
    </source>
</evidence>
<proteinExistence type="predicted"/>
<reference evidence="3" key="1">
    <citation type="submission" date="2019-11" db="EMBL/GenBank/DDBJ databases">
        <authorList>
            <person name="Jee S."/>
        </authorList>
    </citation>
    <scope>NUCLEOTIDE SEQUENCE [LARGE SCALE GENOMIC DNA]</scope>
    <source>
        <strain evidence="3">PZ1</strain>
    </source>
</reference>
<reference evidence="2" key="2">
    <citation type="journal article" date="2022" name="Plant Pathol J">
        <title>Comparative Genomic Analysis of Pathogenic Factors of Pectobacterium Species Isolated in South Korea Using Whole-Genome Sequencing.</title>
        <authorList>
            <person name="Jee S."/>
            <person name="Kang I.J."/>
            <person name="Bak G."/>
            <person name="Kang S."/>
            <person name="Lee J."/>
            <person name="Heu S."/>
            <person name="Hwang I."/>
        </authorList>
    </citation>
    <scope>NUCLEOTIDE SEQUENCE</scope>
    <source>
        <strain evidence="2">PZ1</strain>
    </source>
</reference>
<evidence type="ECO:0000313" key="4">
    <source>
        <dbReference type="Proteomes" id="UP001617714"/>
    </source>
</evidence>
<keyword evidence="4" id="KW-1185">Reference proteome</keyword>
<dbReference type="RefSeq" id="WP_039484929.1">
    <property type="nucleotide sequence ID" value="NZ_CP046377.1"/>
</dbReference>
<organism evidence="2 3">
    <name type="scientific">Pectobacterium parvum</name>
    <dbReference type="NCBI Taxonomy" id="2778550"/>
    <lineage>
        <taxon>Bacteria</taxon>
        <taxon>Pseudomonadati</taxon>
        <taxon>Pseudomonadota</taxon>
        <taxon>Gammaproteobacteria</taxon>
        <taxon>Enterobacterales</taxon>
        <taxon>Pectobacteriaceae</taxon>
        <taxon>Pectobacterium</taxon>
    </lineage>
</organism>
<gene>
    <name evidence="1" type="ORF">ACIPSN_13590</name>
    <name evidence="2" type="ORF">GMX10_11840</name>
</gene>
<accession>A0AAP9IJG5</accession>
<name>A0AAP9IJG5_9GAMM</name>
<dbReference type="GeneID" id="90770237"/>
<dbReference type="Proteomes" id="UP001617714">
    <property type="component" value="Unassembled WGS sequence"/>
</dbReference>